<evidence type="ECO:0000313" key="20">
    <source>
        <dbReference type="EMBL" id="VVA91014.1"/>
    </source>
</evidence>
<dbReference type="UniPathway" id="UPA00152"/>
<dbReference type="Pfam" id="PF13041">
    <property type="entry name" value="PPR_2"/>
    <property type="match status" value="4"/>
</dbReference>
<comment type="subcellular location">
    <subcellularLocation>
        <location evidence="3">Plastid</location>
        <location evidence="3">Amyloplast</location>
    </subcellularLocation>
    <subcellularLocation>
        <location evidence="2">Plastid</location>
        <location evidence="2">Chloroplast</location>
    </subcellularLocation>
</comment>
<comment type="caution">
    <text evidence="20">The sequence shown here is derived from an EMBL/GenBank/DDBJ whole genome shotgun (WGS) entry which is preliminary data.</text>
</comment>
<evidence type="ECO:0000256" key="11">
    <source>
        <dbReference type="ARBA" id="ARBA00022737"/>
    </source>
</evidence>
<dbReference type="InterPro" id="IPR013783">
    <property type="entry name" value="Ig-like_fold"/>
</dbReference>
<evidence type="ECO:0000256" key="1">
    <source>
        <dbReference type="ARBA" id="ARBA00001478"/>
    </source>
</evidence>
<dbReference type="GO" id="GO:0019252">
    <property type="term" value="P:starch biosynthetic process"/>
    <property type="evidence" value="ECO:0007669"/>
    <property type="project" value="UniProtKB-UniPathway"/>
</dbReference>
<dbReference type="EC" id="2.4.1.21" evidence="6"/>
<dbReference type="GO" id="GO:0010021">
    <property type="term" value="P:amylopectin biosynthetic process"/>
    <property type="evidence" value="ECO:0007669"/>
    <property type="project" value="UniProtKB-ARBA"/>
</dbReference>
<dbReference type="GO" id="GO:0009011">
    <property type="term" value="F:alpha-1,4-glucan glucosyltransferase (ADP-glucose donor) activity"/>
    <property type="evidence" value="ECO:0007669"/>
    <property type="project" value="UniProtKB-EC"/>
</dbReference>
<evidence type="ECO:0000256" key="10">
    <source>
        <dbReference type="ARBA" id="ARBA00022679"/>
    </source>
</evidence>
<evidence type="ECO:0000256" key="5">
    <source>
        <dbReference type="ARBA" id="ARBA00010281"/>
    </source>
</evidence>
<dbReference type="Pfam" id="PF16760">
    <property type="entry name" value="CBM53"/>
    <property type="match status" value="3"/>
</dbReference>
<keyword evidence="9" id="KW-0328">Glycosyltransferase</keyword>
<feature type="repeat" description="PPR" evidence="16">
    <location>
        <begin position="396"/>
        <end position="430"/>
    </location>
</feature>
<dbReference type="GO" id="GO:2001070">
    <property type="term" value="F:starch binding"/>
    <property type="evidence" value="ECO:0007669"/>
    <property type="project" value="InterPro"/>
</dbReference>
<evidence type="ECO:0000256" key="8">
    <source>
        <dbReference type="ARBA" id="ARBA00022640"/>
    </source>
</evidence>
<feature type="repeat" description="PPR" evidence="16">
    <location>
        <begin position="326"/>
        <end position="360"/>
    </location>
</feature>
<dbReference type="FunFam" id="3.40.50.2000:FF:000258">
    <property type="entry name" value="Starch synthase 3"/>
    <property type="match status" value="1"/>
</dbReference>
<evidence type="ECO:0000256" key="12">
    <source>
        <dbReference type="ARBA" id="ARBA00022922"/>
    </source>
</evidence>
<dbReference type="CDD" id="cd03791">
    <property type="entry name" value="GT5_Glycogen_synthase_DULL1-like"/>
    <property type="match status" value="1"/>
</dbReference>
<evidence type="ECO:0000256" key="16">
    <source>
        <dbReference type="PROSITE-ProRule" id="PRU00708"/>
    </source>
</evidence>
<dbReference type="InterPro" id="IPR002885">
    <property type="entry name" value="PPR_rpt"/>
</dbReference>
<dbReference type="GO" id="GO:0004373">
    <property type="term" value="F:alpha-1,4-glucan glucosyltransferase (UDP-glucose donor) activity"/>
    <property type="evidence" value="ECO:0007669"/>
    <property type="project" value="InterPro"/>
</dbReference>
<dbReference type="Gene3D" id="2.60.40.10">
    <property type="entry name" value="Immunoglobulins"/>
    <property type="match status" value="2"/>
</dbReference>
<protein>
    <recommendedName>
        <fullName evidence="6">starch synthase</fullName>
        <ecNumber evidence="6">2.4.1.21</ecNumber>
    </recommendedName>
    <alternativeName>
        <fullName evidence="15">Soluble starch synthase III</fullName>
    </alternativeName>
</protein>
<dbReference type="InterPro" id="IPR005085">
    <property type="entry name" value="CBM25"/>
</dbReference>
<name>A0A565AR41_9BRAS</name>
<accession>A0A565AR41</accession>
<feature type="coiled-coil region" evidence="17">
    <location>
        <begin position="912"/>
        <end position="960"/>
    </location>
</feature>
<evidence type="ECO:0000256" key="7">
    <source>
        <dbReference type="ARBA" id="ARBA00022528"/>
    </source>
</evidence>
<keyword evidence="14" id="KW-0035">Amyloplast</keyword>
<keyword evidence="13" id="KW-0809">Transit peptide</keyword>
<evidence type="ECO:0000256" key="15">
    <source>
        <dbReference type="ARBA" id="ARBA00079503"/>
    </source>
</evidence>
<feature type="repeat" description="PPR" evidence="16">
    <location>
        <begin position="218"/>
        <end position="252"/>
    </location>
</feature>
<feature type="domain" description="Carbohydrate binding module family 25" evidence="19">
    <location>
        <begin position="1154"/>
        <end position="1244"/>
    </location>
</feature>
<feature type="compositionally biased region" description="Polar residues" evidence="18">
    <location>
        <begin position="692"/>
        <end position="701"/>
    </location>
</feature>
<sequence length="1701" mass="192681">MFAHVFSRRTSFLVRCFHVAKKFSNPEQEDILFSALCLNLRQRRWNTLHQFSQTLTNPLISRVLLQFRTSPKLALEFYNWVLGNKTMAKSSENRFEASCVMIHLLVDSRRFDDVLSIMVDLMSVEGGNLSPLHVLSGLIRSYQACGSCPDVFDSLVRACTQNGDAEGAYEVIEQTRAEGFLVSVHALNNFMGCLLNLNEIDWFWKVYKEMVSLGYVENVNSFNLVIYSFCKENKLFEALSVFYRMLKCGVWPNVVSFNMMIDGACKTGDMGFALQLLGKMGVMSGNYVSPNAVTYNSIINGFCKVGRLDLAERIRGDMVKSGIDCNERTYGALVDAYGRAGSSDEALRLCDEMTIKGLVPNTVIYNSVVYWLFTEGDTEGAMLLLRDMISKEMCIDGFTHAIVVRGLCKNGYVEEAVKFQRQISEKKLTEDIVCHNTLMHHFVTDKKLACADQILGSMLIRGLGLDAVSFGTLIDGYIKEGKLERAIDIYDGVIRMKKTPNLVIYNSIVNGLSKRGLTGAAEAMVNAMESKDAVTYNTMLNESLKAGNVEEAINILSKMQKQDGEKLVSLVTYNILINHLCKFGCYEKAKEVLKIMVHRGVVPDSITYGTLITSFSKNREGEEVVELHDYMVLNGVIPHEHKYRSILASLESQYKSNGFLQQITASADFSRKKQGRMAASGPKSSAPRGFGQRTTVGSSQKRIQKKNGEKDSNATSTVTNEVSGDSKLPEDKVDVQKKQGYVVFGERNVLDRSEIEDGSDRLDKKTTEDDELLEQKLKVERENLRRKEIEALAVENLARGDRMFVYPTIVKPDEDIEVFLNRSLSTLNNEPDILIMGAFNDWRWKSFTRRLDKTWIHGDWWSCLLHIPKEAYKMDFVFFNGQSVYDNNGSKDFCVEVKGGMDKVEFENFLLEEKWREQQKLAKEEAERERQEEEKRKIEARKAAIEADRAQAKAETQKRREMLQPALQQAVISVENVWYIEPSNFKAEDKVKLYYNKSSGPLANAKEIWLHGGCNNWVDGLSIVEKLVDAELKADPKSKDWWFAEVIVPRGALVIDWVFADGPPKGAVLYDNNRYQDFHALVPRRIPEEIYWLEEENLVFRKLQEDRRLKEEAMRVKMEKTARLKAETKKGTLKKFLLSQKDVVYTEPLEIQAGNPVTVFYNPSNTVLNGKPDVWFRGSFNRWTHRLGPLPPQKMEVADDESSHVKTTAKVPLDAYMMDFVFSEKEDGGIFDNRNGLDYHLPVVGGIAKEPPLHIVHIAVEMAPIAKVGGLGDVVTSLSRAVQELNHNVDIIFPKYDCLKHNFVKDLQFNRSYHWGGTEIKVWHGKVEGLSVYFLDPQNGLFQRGCVYGCADDAGRFGFFCHAALEFLLQGGFHPDILHCHDWSSAPVSWLFKDHYTHYGLNKTRVVFTIHNLEFGANAIGKAMTFADKATTVSPTYAKEVAGNSVISPHLYKFHGIINGIDPDIWDPYNDNFIPIPYTSENAVEGKRAAKEELQNRLGLKNADLPVVGIITRLTHQKGIHLIKHAIWRTLERNGQVVLLGSAPDPRIQNDFVNLANQLHSTHGDRARLVLTYDEPLSHLIYAGSDFILVPSIFEPCGLTQLIAMRYGAVPVVRKTGGLYDTVFDVDHDKERAQAQVLEPNGFSFDGADAPGVDYALNRAISAWYDGREWFNSLCKTVMEQDWSWNRPALEYIELYHSARK</sequence>
<evidence type="ECO:0000256" key="3">
    <source>
        <dbReference type="ARBA" id="ARBA00004602"/>
    </source>
</evidence>
<feature type="region of interest" description="Disordered" evidence="18">
    <location>
        <begin position="671"/>
        <end position="731"/>
    </location>
</feature>
<feature type="compositionally biased region" description="Polar residues" evidence="18">
    <location>
        <begin position="713"/>
        <end position="723"/>
    </location>
</feature>
<dbReference type="PROSITE" id="PS51375">
    <property type="entry name" value="PPR"/>
    <property type="match status" value="8"/>
</dbReference>
<dbReference type="Pfam" id="PF01535">
    <property type="entry name" value="PPR"/>
    <property type="match status" value="2"/>
</dbReference>
<feature type="repeat" description="PPR" evidence="16">
    <location>
        <begin position="291"/>
        <end position="325"/>
    </location>
</feature>
<dbReference type="InterPro" id="IPR011990">
    <property type="entry name" value="TPR-like_helical_dom_sf"/>
</dbReference>
<evidence type="ECO:0000256" key="14">
    <source>
        <dbReference type="ARBA" id="ARBA00023234"/>
    </source>
</evidence>
<dbReference type="InterPro" id="IPR013534">
    <property type="entry name" value="Starch_synth_cat_dom"/>
</dbReference>
<keyword evidence="12" id="KW-0750">Starch biosynthesis</keyword>
<dbReference type="FunFam" id="3.40.50.2000:FF:000165">
    <property type="entry name" value="Starch synthase, chloroplastic/amyloplastic"/>
    <property type="match status" value="1"/>
</dbReference>
<dbReference type="Pfam" id="PF13812">
    <property type="entry name" value="PPR_3"/>
    <property type="match status" value="1"/>
</dbReference>
<evidence type="ECO:0000256" key="6">
    <source>
        <dbReference type="ARBA" id="ARBA00012588"/>
    </source>
</evidence>
<dbReference type="InterPro" id="IPR011835">
    <property type="entry name" value="GS/SS"/>
</dbReference>
<feature type="repeat" description="PPR" evidence="16">
    <location>
        <begin position="532"/>
        <end position="566"/>
    </location>
</feature>
<keyword evidence="10" id="KW-0808">Transferase</keyword>
<dbReference type="OrthoDB" id="2018403at2759"/>
<keyword evidence="8" id="KW-0934">Plastid</keyword>
<dbReference type="SUPFAM" id="SSF53756">
    <property type="entry name" value="UDP-Glycosyltransferase/glycogen phosphorylase"/>
    <property type="match status" value="1"/>
</dbReference>
<dbReference type="GO" id="GO:0009507">
    <property type="term" value="C:chloroplast"/>
    <property type="evidence" value="ECO:0007669"/>
    <property type="project" value="UniProtKB-SubCell"/>
</dbReference>
<comment type="similarity">
    <text evidence="5">Belongs to the glycosyltransferase 1 family. Bacterial/plant glycogen synthase subfamily.</text>
</comment>
<dbReference type="Pfam" id="PF08323">
    <property type="entry name" value="Glyco_transf_5"/>
    <property type="match status" value="1"/>
</dbReference>
<feature type="domain" description="Carbohydrate binding module family 25" evidence="19">
    <location>
        <begin position="988"/>
        <end position="1083"/>
    </location>
</feature>
<keyword evidence="7" id="KW-0150">Chloroplast</keyword>
<organism evidence="20 21">
    <name type="scientific">Arabis nemorensis</name>
    <dbReference type="NCBI Taxonomy" id="586526"/>
    <lineage>
        <taxon>Eukaryota</taxon>
        <taxon>Viridiplantae</taxon>
        <taxon>Streptophyta</taxon>
        <taxon>Embryophyta</taxon>
        <taxon>Tracheophyta</taxon>
        <taxon>Spermatophyta</taxon>
        <taxon>Magnoliopsida</taxon>
        <taxon>eudicotyledons</taxon>
        <taxon>Gunneridae</taxon>
        <taxon>Pentapetalae</taxon>
        <taxon>rosids</taxon>
        <taxon>malvids</taxon>
        <taxon>Brassicales</taxon>
        <taxon>Brassicaceae</taxon>
        <taxon>Arabideae</taxon>
        <taxon>Arabis</taxon>
    </lineage>
</organism>
<proteinExistence type="inferred from homology"/>
<evidence type="ECO:0000313" key="21">
    <source>
        <dbReference type="Proteomes" id="UP000489600"/>
    </source>
</evidence>
<evidence type="ECO:0000256" key="4">
    <source>
        <dbReference type="ARBA" id="ARBA00004727"/>
    </source>
</evidence>
<evidence type="ECO:0000256" key="13">
    <source>
        <dbReference type="ARBA" id="ARBA00022946"/>
    </source>
</evidence>
<dbReference type="Proteomes" id="UP000489600">
    <property type="component" value="Unassembled WGS sequence"/>
</dbReference>
<keyword evidence="17" id="KW-0175">Coiled coil</keyword>
<dbReference type="PANTHER" id="PTHR46083:SF5">
    <property type="entry name" value="STARCH SYNTHASE 3, CHLOROPLASTIC_AMYLOPLASTIC"/>
    <property type="match status" value="1"/>
</dbReference>
<dbReference type="Gene3D" id="1.25.40.10">
    <property type="entry name" value="Tetratricopeptide repeat domain"/>
    <property type="match status" value="5"/>
</dbReference>
<dbReference type="HAMAP" id="MF_00484">
    <property type="entry name" value="Glycogen_synth"/>
    <property type="match status" value="1"/>
</dbReference>
<evidence type="ECO:0000256" key="17">
    <source>
        <dbReference type="SAM" id="Coils"/>
    </source>
</evidence>
<evidence type="ECO:0000256" key="9">
    <source>
        <dbReference type="ARBA" id="ARBA00022676"/>
    </source>
</evidence>
<evidence type="ECO:0000256" key="18">
    <source>
        <dbReference type="SAM" id="MobiDB-lite"/>
    </source>
</evidence>
<feature type="domain" description="Carbohydrate binding module family 25" evidence="19">
    <location>
        <begin position="813"/>
        <end position="898"/>
    </location>
</feature>
<comment type="catalytic activity">
    <reaction evidence="1">
        <text>[(1-&gt;4)-alpha-D-glucosyl](n) + ADP-alpha-D-glucose = [(1-&gt;4)-alpha-D-glucosyl](n+1) + ADP + H(+)</text>
        <dbReference type="Rhea" id="RHEA:18189"/>
        <dbReference type="Rhea" id="RHEA-COMP:9584"/>
        <dbReference type="Rhea" id="RHEA-COMP:9587"/>
        <dbReference type="ChEBI" id="CHEBI:15378"/>
        <dbReference type="ChEBI" id="CHEBI:15444"/>
        <dbReference type="ChEBI" id="CHEBI:57498"/>
        <dbReference type="ChEBI" id="CHEBI:456216"/>
        <dbReference type="EC" id="2.4.1.21"/>
    </reaction>
</comment>
<dbReference type="EMBL" id="CABITT030000001">
    <property type="protein sequence ID" value="VVA91014.1"/>
    <property type="molecule type" value="Genomic_DNA"/>
</dbReference>
<keyword evidence="21" id="KW-1185">Reference proteome</keyword>
<dbReference type="PANTHER" id="PTHR46083">
    <property type="match status" value="1"/>
</dbReference>
<dbReference type="Gene3D" id="3.40.50.2000">
    <property type="entry name" value="Glycogen Phosphorylase B"/>
    <property type="match status" value="3"/>
</dbReference>
<feature type="repeat" description="PPR" evidence="16">
    <location>
        <begin position="466"/>
        <end position="500"/>
    </location>
</feature>
<comment type="pathway">
    <text evidence="4">Glycan biosynthesis; starch biosynthesis.</text>
</comment>
<dbReference type="SMART" id="SM01066">
    <property type="entry name" value="CBM_25"/>
    <property type="match status" value="3"/>
</dbReference>
<evidence type="ECO:0000256" key="2">
    <source>
        <dbReference type="ARBA" id="ARBA00004229"/>
    </source>
</evidence>
<dbReference type="GO" id="GO:0009501">
    <property type="term" value="C:amyloplast"/>
    <property type="evidence" value="ECO:0007669"/>
    <property type="project" value="UniProtKB-SubCell"/>
</dbReference>
<gene>
    <name evidence="20" type="ORF">ANE_LOCUS1459</name>
</gene>
<reference evidence="20" key="1">
    <citation type="submission" date="2019-07" db="EMBL/GenBank/DDBJ databases">
        <authorList>
            <person name="Dittberner H."/>
        </authorList>
    </citation>
    <scope>NUCLEOTIDE SEQUENCE [LARGE SCALE GENOMIC DNA]</scope>
</reference>
<evidence type="ECO:0000259" key="19">
    <source>
        <dbReference type="SMART" id="SM01066"/>
    </source>
</evidence>
<feature type="repeat" description="PPR" evidence="16">
    <location>
        <begin position="604"/>
        <end position="638"/>
    </location>
</feature>
<feature type="repeat" description="PPR" evidence="16">
    <location>
        <begin position="569"/>
        <end position="603"/>
    </location>
</feature>
<dbReference type="NCBIfam" id="TIGR00756">
    <property type="entry name" value="PPR"/>
    <property type="match status" value="9"/>
</dbReference>
<keyword evidence="11" id="KW-0677">Repeat</keyword>